<keyword evidence="2" id="KW-1185">Reference proteome</keyword>
<reference evidence="2" key="1">
    <citation type="submission" date="2024-04" db="EMBL/GenBank/DDBJ databases">
        <title>Salinicola lusitanus LLJ914,a marine bacterium isolated from the Okinawa Trough.</title>
        <authorList>
            <person name="Li J."/>
        </authorList>
    </citation>
    <scope>NUCLEOTIDE SEQUENCE [LARGE SCALE GENOMIC DNA]</scope>
</reference>
<evidence type="ECO:0000313" key="1">
    <source>
        <dbReference type="EMBL" id="KAK7912417.1"/>
    </source>
</evidence>
<evidence type="ECO:0008006" key="3">
    <source>
        <dbReference type="Google" id="ProtNLM"/>
    </source>
</evidence>
<dbReference type="InterPro" id="IPR012337">
    <property type="entry name" value="RNaseH-like_sf"/>
</dbReference>
<name>A0AAW0P1R8_9GOBI</name>
<comment type="caution">
    <text evidence="1">The sequence shown here is derived from an EMBL/GenBank/DDBJ whole genome shotgun (WGS) entry which is preliminary data.</text>
</comment>
<sequence>MAKCAAIWNKAHRSSSAADAIEEIAKMRCIVPSVTRWSSEYNAIEKLMSISENQLNEICERLNVGKFHPQEILFLKEYIAILKPLAFSINLLQGENNCFFGYIVPTIISLKAKLTEKMTNAQFSAHILSAVIKAIDTRFGTVLASHEARMAASTIPKFRLWWLTDVERSDMKRVLIQEAGLNNTAPSSGDTTAANVSKELGSLDDNDENFFIFESATETSTSAEDEVQRYLQDSDKSLASLNMYPSIKALFIKYNTPLPSSAPVERLFSQGGLIFTPHRNRMTDKHFETSLLLRYNRLFWPVE</sequence>
<proteinExistence type="predicted"/>
<gene>
    <name evidence="1" type="ORF">WMY93_012628</name>
</gene>
<dbReference type="PANTHER" id="PTHR47501">
    <property type="entry name" value="TRANSPOSASE-RELATED"/>
    <property type="match status" value="1"/>
</dbReference>
<dbReference type="AlphaFoldDB" id="A0AAW0P1R8"/>
<evidence type="ECO:0000313" key="2">
    <source>
        <dbReference type="Proteomes" id="UP001460270"/>
    </source>
</evidence>
<accession>A0AAW0P1R8</accession>
<dbReference type="Proteomes" id="UP001460270">
    <property type="component" value="Unassembled WGS sequence"/>
</dbReference>
<dbReference type="SUPFAM" id="SSF53098">
    <property type="entry name" value="Ribonuclease H-like"/>
    <property type="match status" value="1"/>
</dbReference>
<dbReference type="PANTHER" id="PTHR47501:SF6">
    <property type="match status" value="1"/>
</dbReference>
<organism evidence="1 2">
    <name type="scientific">Mugilogobius chulae</name>
    <name type="common">yellowstripe goby</name>
    <dbReference type="NCBI Taxonomy" id="88201"/>
    <lineage>
        <taxon>Eukaryota</taxon>
        <taxon>Metazoa</taxon>
        <taxon>Chordata</taxon>
        <taxon>Craniata</taxon>
        <taxon>Vertebrata</taxon>
        <taxon>Euteleostomi</taxon>
        <taxon>Actinopterygii</taxon>
        <taxon>Neopterygii</taxon>
        <taxon>Teleostei</taxon>
        <taxon>Neoteleostei</taxon>
        <taxon>Acanthomorphata</taxon>
        <taxon>Gobiaria</taxon>
        <taxon>Gobiiformes</taxon>
        <taxon>Gobioidei</taxon>
        <taxon>Gobiidae</taxon>
        <taxon>Gobionellinae</taxon>
        <taxon>Mugilogobius</taxon>
    </lineage>
</organism>
<protein>
    <recommendedName>
        <fullName evidence="3">HAT C-terminal dimerisation domain-containing protein</fullName>
    </recommendedName>
</protein>
<dbReference type="EMBL" id="JBBPFD010000009">
    <property type="protein sequence ID" value="KAK7912417.1"/>
    <property type="molecule type" value="Genomic_DNA"/>
</dbReference>